<keyword evidence="3" id="KW-1185">Reference proteome</keyword>
<evidence type="ECO:0000313" key="2">
    <source>
        <dbReference type="EMBL" id="PKY45312.1"/>
    </source>
</evidence>
<proteinExistence type="predicted"/>
<protein>
    <submittedName>
        <fullName evidence="2">Uncharacterized protein</fullName>
    </submittedName>
</protein>
<organism evidence="2 3">
    <name type="scientific">Rhizophagus irregularis</name>
    <dbReference type="NCBI Taxonomy" id="588596"/>
    <lineage>
        <taxon>Eukaryota</taxon>
        <taxon>Fungi</taxon>
        <taxon>Fungi incertae sedis</taxon>
        <taxon>Mucoromycota</taxon>
        <taxon>Glomeromycotina</taxon>
        <taxon>Glomeromycetes</taxon>
        <taxon>Glomerales</taxon>
        <taxon>Glomeraceae</taxon>
        <taxon>Rhizophagus</taxon>
    </lineage>
</organism>
<keyword evidence="1" id="KW-0472">Membrane</keyword>
<reference evidence="2 3" key="1">
    <citation type="submission" date="2015-10" db="EMBL/GenBank/DDBJ databases">
        <title>Genome analyses suggest a sexual origin of heterokaryosis in a supposedly ancient asexual fungus.</title>
        <authorList>
            <person name="Ropars J."/>
            <person name="Sedzielewska K."/>
            <person name="Noel J."/>
            <person name="Charron P."/>
            <person name="Farinelli L."/>
            <person name="Marton T."/>
            <person name="Kruger M."/>
            <person name="Pelin A."/>
            <person name="Brachmann A."/>
            <person name="Corradi N."/>
        </authorList>
    </citation>
    <scope>NUCLEOTIDE SEQUENCE [LARGE SCALE GENOMIC DNA]</scope>
    <source>
        <strain evidence="2 3">A4</strain>
    </source>
</reference>
<gene>
    <name evidence="2" type="ORF">RhiirA4_165029</name>
</gene>
<feature type="transmembrane region" description="Helical" evidence="1">
    <location>
        <begin position="72"/>
        <end position="93"/>
    </location>
</feature>
<dbReference type="EMBL" id="LLXI01000375">
    <property type="protein sequence ID" value="PKY45312.1"/>
    <property type="molecule type" value="Genomic_DNA"/>
</dbReference>
<name>A0A2I1GFC6_9GLOM</name>
<evidence type="ECO:0000313" key="3">
    <source>
        <dbReference type="Proteomes" id="UP000234323"/>
    </source>
</evidence>
<keyword evidence="1" id="KW-0812">Transmembrane</keyword>
<comment type="caution">
    <text evidence="2">The sequence shown here is derived from an EMBL/GenBank/DDBJ whole genome shotgun (WGS) entry which is preliminary data.</text>
</comment>
<accession>A0A2I1GFC6</accession>
<sequence length="98" mass="11582">MQMRCGKETPILMGKINDILTIRVVSLNDQENKYPLFSSAMISITQCSKLKSSRLNNYDNCKRERIYKFDQLMWANLFEKIIIFNLLVAWRFAMIVLI</sequence>
<dbReference type="AlphaFoldDB" id="A0A2I1GFC6"/>
<evidence type="ECO:0000256" key="1">
    <source>
        <dbReference type="SAM" id="Phobius"/>
    </source>
</evidence>
<keyword evidence="1" id="KW-1133">Transmembrane helix</keyword>
<dbReference type="Proteomes" id="UP000234323">
    <property type="component" value="Unassembled WGS sequence"/>
</dbReference>
<dbReference type="VEuPathDB" id="FungiDB:RhiirA1_428604"/>